<evidence type="ECO:0008006" key="2">
    <source>
        <dbReference type="Google" id="ProtNLM"/>
    </source>
</evidence>
<proteinExistence type="predicted"/>
<dbReference type="EMBL" id="LR796398">
    <property type="protein sequence ID" value="CAB4141825.1"/>
    <property type="molecule type" value="Genomic_DNA"/>
</dbReference>
<dbReference type="Gene3D" id="3.40.1350.10">
    <property type="match status" value="1"/>
</dbReference>
<reference evidence="1" key="1">
    <citation type="submission" date="2020-04" db="EMBL/GenBank/DDBJ databases">
        <authorList>
            <person name="Chiriac C."/>
            <person name="Salcher M."/>
            <person name="Ghai R."/>
            <person name="Kavagutti S V."/>
        </authorList>
    </citation>
    <scope>NUCLEOTIDE SEQUENCE</scope>
</reference>
<sequence length="173" mass="19456">MKTFKRKQVRRTDAEIEELRTKYDLHGDRDTLDGWNAAFDAEGEAKAAEEIKTRQNARKAAKNAPPKEHEIQRAIGKALEDAGYMVVRVNSSTNFTEHGTRLSSYRVVNINATSGHADLVVYKRGRAWMLEVKRPGGKPSETQVRFAECCARYGVPYHVVTSPEDALAVLRLP</sequence>
<dbReference type="GO" id="GO:0003676">
    <property type="term" value="F:nucleic acid binding"/>
    <property type="evidence" value="ECO:0007669"/>
    <property type="project" value="InterPro"/>
</dbReference>
<accession>A0A6J5M4C0</accession>
<gene>
    <name evidence="1" type="ORF">UFOVP422_5</name>
</gene>
<evidence type="ECO:0000313" key="1">
    <source>
        <dbReference type="EMBL" id="CAB4141825.1"/>
    </source>
</evidence>
<name>A0A6J5M4C0_9CAUD</name>
<dbReference type="InterPro" id="IPR011856">
    <property type="entry name" value="tRNA_endonuc-like_dom_sf"/>
</dbReference>
<protein>
    <recommendedName>
        <fullName evidence="2">VRR-NUC domain containing protein</fullName>
    </recommendedName>
</protein>
<organism evidence="1">
    <name type="scientific">uncultured Caudovirales phage</name>
    <dbReference type="NCBI Taxonomy" id="2100421"/>
    <lineage>
        <taxon>Viruses</taxon>
        <taxon>Duplodnaviria</taxon>
        <taxon>Heunggongvirae</taxon>
        <taxon>Uroviricota</taxon>
        <taxon>Caudoviricetes</taxon>
        <taxon>Peduoviridae</taxon>
        <taxon>Maltschvirus</taxon>
        <taxon>Maltschvirus maltsch</taxon>
    </lineage>
</organism>